<proteinExistence type="predicted"/>
<evidence type="ECO:0000313" key="2">
    <source>
        <dbReference type="Proteomes" id="UP000480266"/>
    </source>
</evidence>
<dbReference type="Proteomes" id="UP000480266">
    <property type="component" value="Unassembled WGS sequence"/>
</dbReference>
<protein>
    <submittedName>
        <fullName evidence="1">Zinc-binding alcohol dehydrogenase family protein</fullName>
    </submittedName>
</protein>
<gene>
    <name evidence="1" type="ORF">G4V63_11025</name>
</gene>
<accession>A0A7C9VMC3</accession>
<name>A0A7C9VMC3_9BRAD</name>
<organism evidence="1 2">
    <name type="scientific">Candidatus Afipia apatlaquensis</name>
    <dbReference type="NCBI Taxonomy" id="2712852"/>
    <lineage>
        <taxon>Bacteria</taxon>
        <taxon>Pseudomonadati</taxon>
        <taxon>Pseudomonadota</taxon>
        <taxon>Alphaproteobacteria</taxon>
        <taxon>Hyphomicrobiales</taxon>
        <taxon>Nitrobacteraceae</taxon>
        <taxon>Afipia</taxon>
    </lineage>
</organism>
<evidence type="ECO:0000313" key="1">
    <source>
        <dbReference type="EMBL" id="NGX95733.1"/>
    </source>
</evidence>
<comment type="caution">
    <text evidence="1">The sequence shown here is derived from an EMBL/GenBank/DDBJ whole genome shotgun (WGS) entry which is preliminary data.</text>
</comment>
<reference evidence="1" key="1">
    <citation type="submission" date="2020-02" db="EMBL/GenBank/DDBJ databases">
        <title>Draft genome sequence of Candidatus Afipia apatlaquensis IBT-C3, a potential strain for decolorization of textile dyes.</title>
        <authorList>
            <person name="Sanchez-Reyes A."/>
            <person name="Breton-Deval L."/>
            <person name="Mangelson H."/>
            <person name="Sanchez-Flores A."/>
        </authorList>
    </citation>
    <scope>NUCLEOTIDE SEQUENCE [LARGE SCALE GENOMIC DNA]</scope>
    <source>
        <strain evidence="1">IBT-C3</strain>
    </source>
</reference>
<keyword evidence="2" id="KW-1185">Reference proteome</keyword>
<feature type="non-terminal residue" evidence="1">
    <location>
        <position position="1"/>
    </location>
</feature>
<sequence length="84" mass="9025">DKIVQFNILEFYRGRHTYVGIDTLAFSSVASGDVLREALSGFASGHLKPYPISGSAVYPLSDAKAAYSAVIGSSRDRIIFKPSA</sequence>
<dbReference type="AlphaFoldDB" id="A0A7C9VMC3"/>
<dbReference type="EMBL" id="JAAMRR010000572">
    <property type="protein sequence ID" value="NGX95733.1"/>
    <property type="molecule type" value="Genomic_DNA"/>
</dbReference>